<comment type="similarity">
    <text evidence="1">Belongs to the DinB family.</text>
</comment>
<organism evidence="3 4">
    <name type="scientific">Caldalkalibacillus horti</name>
    <dbReference type="NCBI Taxonomy" id="77523"/>
    <lineage>
        <taxon>Bacteria</taxon>
        <taxon>Bacillati</taxon>
        <taxon>Bacillota</taxon>
        <taxon>Bacilli</taxon>
        <taxon>Bacillales</taxon>
        <taxon>Bacillaceae</taxon>
        <taxon>Caldalkalibacillus</taxon>
    </lineage>
</organism>
<evidence type="ECO:0000313" key="3">
    <source>
        <dbReference type="EMBL" id="MDQ0165618.1"/>
    </source>
</evidence>
<sequence length="162" mass="19053">MSDKVKIMKQDLFDELDLIVRTTSGLIKKINEEEWSFRLVETMRSLQELVQHLVLIPSQDLAILQEKNEAEVTQMAKEIETVSDAEKLINIMEQGTKDLKEYMISLSDDDFLTKATKPFYSDHASTQLKWLIEIVTHAQHHRSQVFTYMKFLKHDINMFDLY</sequence>
<name>A0ABT9VXB2_9BACI</name>
<dbReference type="InterPro" id="IPR034660">
    <property type="entry name" value="DinB/YfiT-like"/>
</dbReference>
<dbReference type="InterPro" id="IPR007837">
    <property type="entry name" value="DinB"/>
</dbReference>
<proteinExistence type="inferred from homology"/>
<keyword evidence="4" id="KW-1185">Reference proteome</keyword>
<evidence type="ECO:0000256" key="2">
    <source>
        <dbReference type="ARBA" id="ARBA00022723"/>
    </source>
</evidence>
<evidence type="ECO:0000313" key="4">
    <source>
        <dbReference type="Proteomes" id="UP001235840"/>
    </source>
</evidence>
<comment type="caution">
    <text evidence="3">The sequence shown here is derived from an EMBL/GenBank/DDBJ whole genome shotgun (WGS) entry which is preliminary data.</text>
</comment>
<dbReference type="Proteomes" id="UP001235840">
    <property type="component" value="Unassembled WGS sequence"/>
</dbReference>
<dbReference type="SUPFAM" id="SSF109854">
    <property type="entry name" value="DinB/YfiT-like putative metalloenzymes"/>
    <property type="match status" value="1"/>
</dbReference>
<dbReference type="EMBL" id="JAUSTY010000005">
    <property type="protein sequence ID" value="MDQ0165618.1"/>
    <property type="molecule type" value="Genomic_DNA"/>
</dbReference>
<dbReference type="Gene3D" id="1.20.120.450">
    <property type="entry name" value="dinb family like domain"/>
    <property type="match status" value="1"/>
</dbReference>
<keyword evidence="2" id="KW-0479">Metal-binding</keyword>
<gene>
    <name evidence="3" type="ORF">J2S11_001519</name>
</gene>
<protein>
    <submittedName>
        <fullName evidence="3">Damage-inducible protein DinB</fullName>
    </submittedName>
</protein>
<dbReference type="Pfam" id="PF05163">
    <property type="entry name" value="DinB"/>
    <property type="match status" value="1"/>
</dbReference>
<accession>A0ABT9VXB2</accession>
<dbReference type="RefSeq" id="WP_307392899.1">
    <property type="nucleotide sequence ID" value="NZ_BAAADK010000011.1"/>
</dbReference>
<reference evidence="3 4" key="1">
    <citation type="submission" date="2023-07" db="EMBL/GenBank/DDBJ databases">
        <title>Genomic Encyclopedia of Type Strains, Phase IV (KMG-IV): sequencing the most valuable type-strain genomes for metagenomic binning, comparative biology and taxonomic classification.</title>
        <authorList>
            <person name="Goeker M."/>
        </authorList>
    </citation>
    <scope>NUCLEOTIDE SEQUENCE [LARGE SCALE GENOMIC DNA]</scope>
    <source>
        <strain evidence="3 4">DSM 12751</strain>
    </source>
</reference>
<evidence type="ECO:0000256" key="1">
    <source>
        <dbReference type="ARBA" id="ARBA00008635"/>
    </source>
</evidence>